<dbReference type="STRING" id="1754192.A0A1Y1X5H7"/>
<dbReference type="GO" id="GO:0042147">
    <property type="term" value="P:retrograde transport, endosome to Golgi"/>
    <property type="evidence" value="ECO:0007669"/>
    <property type="project" value="TreeGrafter"/>
</dbReference>
<feature type="transmembrane region" description="Helical" evidence="6">
    <location>
        <begin position="187"/>
        <end position="208"/>
    </location>
</feature>
<dbReference type="PANTHER" id="PTHR14856:SF9">
    <property type="entry name" value="PQ-LOOP REPEAT-CONTAINING PROTEIN 1"/>
    <property type="match status" value="1"/>
</dbReference>
<keyword evidence="2 6" id="KW-0812">Transmembrane</keyword>
<reference evidence="7 8" key="2">
    <citation type="submission" date="2016-08" db="EMBL/GenBank/DDBJ databases">
        <title>Pervasive Adenine N6-methylation of Active Genes in Fungi.</title>
        <authorList>
            <consortium name="DOE Joint Genome Institute"/>
            <person name="Mondo S.J."/>
            <person name="Dannebaum R.O."/>
            <person name="Kuo R.C."/>
            <person name="Labutti K."/>
            <person name="Haridas S."/>
            <person name="Kuo A."/>
            <person name="Salamov A."/>
            <person name="Ahrendt S.R."/>
            <person name="Lipzen A."/>
            <person name="Sullivan W."/>
            <person name="Andreopoulos W.B."/>
            <person name="Clum A."/>
            <person name="Lindquist E."/>
            <person name="Daum C."/>
            <person name="Ramamoorthy G.K."/>
            <person name="Gryganskyi A."/>
            <person name="Culley D."/>
            <person name="Magnuson J.K."/>
            <person name="James T.Y."/>
            <person name="O'Malley M.A."/>
            <person name="Stajich J.E."/>
            <person name="Spatafora J.W."/>
            <person name="Visel A."/>
            <person name="Grigoriev I.V."/>
        </authorList>
    </citation>
    <scope>NUCLEOTIDE SEQUENCE [LARGE SCALE GENOMIC DNA]</scope>
    <source>
        <strain evidence="7 8">S4</strain>
    </source>
</reference>
<keyword evidence="8" id="KW-1185">Reference proteome</keyword>
<dbReference type="GO" id="GO:0016020">
    <property type="term" value="C:membrane"/>
    <property type="evidence" value="ECO:0007669"/>
    <property type="project" value="UniProtKB-SubCell"/>
</dbReference>
<evidence type="ECO:0000256" key="1">
    <source>
        <dbReference type="ARBA" id="ARBA00004141"/>
    </source>
</evidence>
<evidence type="ECO:0000256" key="5">
    <source>
        <dbReference type="SAM" id="MobiDB-lite"/>
    </source>
</evidence>
<feature type="compositionally biased region" description="Low complexity" evidence="5">
    <location>
        <begin position="471"/>
        <end position="509"/>
    </location>
</feature>
<feature type="transmembrane region" description="Helical" evidence="6">
    <location>
        <begin position="36"/>
        <end position="56"/>
    </location>
</feature>
<feature type="transmembrane region" description="Helical" evidence="6">
    <location>
        <begin position="102"/>
        <end position="123"/>
    </location>
</feature>
<evidence type="ECO:0000256" key="2">
    <source>
        <dbReference type="ARBA" id="ARBA00022692"/>
    </source>
</evidence>
<reference evidence="7 8" key="1">
    <citation type="submission" date="2016-08" db="EMBL/GenBank/DDBJ databases">
        <title>A Parts List for Fungal Cellulosomes Revealed by Comparative Genomics.</title>
        <authorList>
            <consortium name="DOE Joint Genome Institute"/>
            <person name="Haitjema C.H."/>
            <person name="Gilmore S.P."/>
            <person name="Henske J.K."/>
            <person name="Solomon K.V."/>
            <person name="De Groot R."/>
            <person name="Kuo A."/>
            <person name="Mondo S.J."/>
            <person name="Salamov A.A."/>
            <person name="Labutti K."/>
            <person name="Zhao Z."/>
            <person name="Chiniquy J."/>
            <person name="Barry K."/>
            <person name="Brewer H.M."/>
            <person name="Purvine S.O."/>
            <person name="Wright A.T."/>
            <person name="Boxma B."/>
            <person name="Van Alen T."/>
            <person name="Hackstein J.H."/>
            <person name="Baker S.E."/>
            <person name="Grigoriev I.V."/>
            <person name="O'Malley M.A."/>
        </authorList>
    </citation>
    <scope>NUCLEOTIDE SEQUENCE [LARGE SCALE GENOMIC DNA]</scope>
    <source>
        <strain evidence="7 8">S4</strain>
    </source>
</reference>
<dbReference type="OrthoDB" id="292213at2759"/>
<dbReference type="PANTHER" id="PTHR14856">
    <property type="entry name" value="PQ-LOOP REPEAT-CONTAINING PROTEIN 1-LIKE PROTEIN"/>
    <property type="match status" value="1"/>
</dbReference>
<feature type="region of interest" description="Disordered" evidence="5">
    <location>
        <begin position="466"/>
        <end position="550"/>
    </location>
</feature>
<evidence type="ECO:0000256" key="3">
    <source>
        <dbReference type="ARBA" id="ARBA00022989"/>
    </source>
</evidence>
<evidence type="ECO:0008006" key="9">
    <source>
        <dbReference type="Google" id="ProtNLM"/>
    </source>
</evidence>
<dbReference type="Proteomes" id="UP000193944">
    <property type="component" value="Unassembled WGS sequence"/>
</dbReference>
<accession>A0A1Y1X5H7</accession>
<dbReference type="Pfam" id="PF04193">
    <property type="entry name" value="PQ-loop"/>
    <property type="match status" value="1"/>
</dbReference>
<proteinExistence type="predicted"/>
<dbReference type="GO" id="GO:0005768">
    <property type="term" value="C:endosome"/>
    <property type="evidence" value="ECO:0007669"/>
    <property type="project" value="TreeGrafter"/>
</dbReference>
<dbReference type="GO" id="GO:0045332">
    <property type="term" value="P:phospholipid translocation"/>
    <property type="evidence" value="ECO:0007669"/>
    <property type="project" value="TreeGrafter"/>
</dbReference>
<feature type="transmembrane region" description="Helical" evidence="6">
    <location>
        <begin position="129"/>
        <end position="149"/>
    </location>
</feature>
<dbReference type="GO" id="GO:0005829">
    <property type="term" value="C:cytosol"/>
    <property type="evidence" value="ECO:0007669"/>
    <property type="project" value="GOC"/>
</dbReference>
<evidence type="ECO:0000313" key="7">
    <source>
        <dbReference type="EMBL" id="ORX81059.1"/>
    </source>
</evidence>
<comment type="caution">
    <text evidence="7">The sequence shown here is derived from an EMBL/GenBank/DDBJ whole genome shotgun (WGS) entry which is preliminary data.</text>
</comment>
<dbReference type="EMBL" id="MCFG01000128">
    <property type="protein sequence ID" value="ORX81059.1"/>
    <property type="molecule type" value="Genomic_DNA"/>
</dbReference>
<evidence type="ECO:0000256" key="4">
    <source>
        <dbReference type="ARBA" id="ARBA00023136"/>
    </source>
</evidence>
<sequence>MIDKWIEHIVQVSMVVFPVSPYFNQYLKLKTSNQGFSLHVCGGLMLSNIFKIFFWYCKRFDVTILVQGITMFAIQLWLLAVSKSTMRIKRRFPYNDIEVLGIFVYLCILTIQLIVLIVCQYTFGTEPLYVETIGFLGVFLEAAVPGFQVFRNFRNQSVKGFSELVLLVWFTGDICKIGYHLYFRNPIQFVLCGLVQVSFDLILFYQFYKYNKGIYLSESQPDEHRRLLNEDPNDYYPNFNRYSYTSPSSSSLISNQQFEAKPSHQRYLTEGTVHENAYDEAVMDPKPNSTNYSKPYYEEPNSSYSVIHNNNNNNKNSNKNNNNKNNFEINIQEDECPPENDSILNSFHNSLKSFRSYQYANIRTSNHHFLQNNTNTNTNTNINTNTNNTSNTSININEENDPINSILSIKRQAHANAKINSGRNEHELHRKSSILTYSSYNSSINNDLSILYGSIISFHSDSIPDPKEELSNNNNNNNNNNNGNGNTSNINNSNTTAITTSTTTTNNNNKSLNRSKSVQLPRIPSNLHSNMNNYYNSKLQRSNSQRNTRK</sequence>
<evidence type="ECO:0000256" key="6">
    <source>
        <dbReference type="SAM" id="Phobius"/>
    </source>
</evidence>
<dbReference type="GO" id="GO:0005802">
    <property type="term" value="C:trans-Golgi network"/>
    <property type="evidence" value="ECO:0007669"/>
    <property type="project" value="TreeGrafter"/>
</dbReference>
<keyword evidence="3 6" id="KW-1133">Transmembrane helix</keyword>
<dbReference type="InterPro" id="IPR052241">
    <property type="entry name" value="SLC66/Scramblase_ANY1"/>
</dbReference>
<keyword evidence="4 6" id="KW-0472">Membrane</keyword>
<gene>
    <name evidence="7" type="ORF">BCR32DRAFT_233025</name>
</gene>
<evidence type="ECO:0000313" key="8">
    <source>
        <dbReference type="Proteomes" id="UP000193944"/>
    </source>
</evidence>
<dbReference type="AlphaFoldDB" id="A0A1Y1X5H7"/>
<feature type="transmembrane region" description="Helical" evidence="6">
    <location>
        <begin position="62"/>
        <end position="81"/>
    </location>
</feature>
<comment type="subcellular location">
    <subcellularLocation>
        <location evidence="1">Membrane</location>
        <topology evidence="1">Multi-pass membrane protein</topology>
    </subcellularLocation>
</comment>
<dbReference type="Gene3D" id="1.20.1280.290">
    <property type="match status" value="1"/>
</dbReference>
<feature type="compositionally biased region" description="Polar residues" evidence="5">
    <location>
        <begin position="526"/>
        <end position="550"/>
    </location>
</feature>
<organism evidence="7 8">
    <name type="scientific">Anaeromyces robustus</name>
    <dbReference type="NCBI Taxonomy" id="1754192"/>
    <lineage>
        <taxon>Eukaryota</taxon>
        <taxon>Fungi</taxon>
        <taxon>Fungi incertae sedis</taxon>
        <taxon>Chytridiomycota</taxon>
        <taxon>Chytridiomycota incertae sedis</taxon>
        <taxon>Neocallimastigomycetes</taxon>
        <taxon>Neocallimastigales</taxon>
        <taxon>Neocallimastigaceae</taxon>
        <taxon>Anaeromyces</taxon>
    </lineage>
</organism>
<dbReference type="InterPro" id="IPR006603">
    <property type="entry name" value="PQ-loop_rpt"/>
</dbReference>
<protein>
    <recommendedName>
        <fullName evidence="9">PQ-loop-domain-containing protein</fullName>
    </recommendedName>
</protein>
<name>A0A1Y1X5H7_9FUNG</name>